<protein>
    <submittedName>
        <fullName evidence="1">Uncharacterized protein</fullName>
    </submittedName>
</protein>
<name>O59030_PYRHO</name>
<proteinExistence type="predicted"/>
<organism evidence="1 2">
    <name type="scientific">Pyrococcus horikoshii (strain ATCC 700860 / DSM 12428 / JCM 9974 / NBRC 100139 / OT-3)</name>
    <dbReference type="NCBI Taxonomy" id="70601"/>
    <lineage>
        <taxon>Archaea</taxon>
        <taxon>Methanobacteriati</taxon>
        <taxon>Methanobacteriota</taxon>
        <taxon>Thermococci</taxon>
        <taxon>Thermococcales</taxon>
        <taxon>Thermococcaceae</taxon>
        <taxon>Pyrococcus</taxon>
    </lineage>
</organism>
<sequence>MSTSASLRASWGPPSMFSPFVFLSSHPLYGNNFSKSRSLVRILGFPLTSSTTLTFSGLTPASVSILSVANPAAPAPNNASVISLIFFPTTLRAFKSPARTTAAVPCWSS</sequence>
<dbReference type="EMBL" id="BA000001">
    <property type="protein sequence ID" value="BAA30379.1"/>
    <property type="molecule type" value="Genomic_DNA"/>
</dbReference>
<dbReference type="PIR" id="A71073">
    <property type="entry name" value="A71073"/>
</dbReference>
<reference evidence="1 2" key="1">
    <citation type="journal article" date="1998" name="DNA Res.">
        <title>Complete sequence and gene organization of the genome of a hyper-thermophilic archaebacterium, Pyrococcus horikoshii OT3.</title>
        <authorList>
            <person name="Kawarabayasi Y."/>
            <person name="Sawada M."/>
            <person name="Horikawa H."/>
            <person name="Haikawa Y."/>
            <person name="Hino Y."/>
            <person name="Yamamoto S."/>
            <person name="Sekine M."/>
            <person name="Baba S."/>
            <person name="Kosugi H."/>
            <person name="Hosoyama A."/>
            <person name="Nagai Y."/>
            <person name="Sakai M."/>
            <person name="Ogura K."/>
            <person name="Otuka R."/>
            <person name="Nakazawa H."/>
            <person name="Takamiya M."/>
            <person name="Ohfuku Y."/>
            <person name="Funahashi T."/>
            <person name="Tanaka T."/>
            <person name="Kudoh Y."/>
            <person name="Yamazaki J."/>
            <person name="Kushida N."/>
            <person name="Oguchi A."/>
            <person name="Aoki K."/>
            <person name="Nakamura Y."/>
            <person name="Robb T.F."/>
            <person name="Horikoshi K."/>
            <person name="Masuchi Y."/>
            <person name="Shizuya H."/>
            <person name="Kikuchi H."/>
        </authorList>
    </citation>
    <scope>NUCLEOTIDE SEQUENCE [LARGE SCALE GENOMIC DNA]</scope>
    <source>
        <strain evidence="2">ATCC 700860 / DSM 12428 / JCM 9974 / NBRC 100139 / OT-3</strain>
    </source>
</reference>
<accession>O59030</accession>
<evidence type="ECO:0000313" key="1">
    <source>
        <dbReference type="EMBL" id="BAA30379.1"/>
    </source>
</evidence>
<dbReference type="EnsemblBacteria" id="BAA30379">
    <property type="protein sequence ID" value="BAA30379"/>
    <property type="gene ID" value="BAA30379"/>
</dbReference>
<keyword evidence="2" id="KW-1185">Reference proteome</keyword>
<dbReference type="AlphaFoldDB" id="O59030"/>
<dbReference type="Proteomes" id="UP000000752">
    <property type="component" value="Chromosome"/>
</dbReference>
<evidence type="ECO:0000313" key="2">
    <source>
        <dbReference type="Proteomes" id="UP000000752"/>
    </source>
</evidence>
<gene>
    <name evidence="1" type="ordered locus">PH1276</name>
</gene>
<dbReference type="KEGG" id="pho:PH1276"/>